<dbReference type="PANTHER" id="PTHR36933">
    <property type="entry name" value="SLL0788 PROTEIN"/>
    <property type="match status" value="1"/>
</dbReference>
<dbReference type="Proteomes" id="UP001501844">
    <property type="component" value="Unassembled WGS sequence"/>
</dbReference>
<reference evidence="3" key="1">
    <citation type="journal article" date="2019" name="Int. J. Syst. Evol. Microbiol.">
        <title>The Global Catalogue of Microorganisms (GCM) 10K type strain sequencing project: providing services to taxonomists for standard genome sequencing and annotation.</title>
        <authorList>
            <consortium name="The Broad Institute Genomics Platform"/>
            <consortium name="The Broad Institute Genome Sequencing Center for Infectious Disease"/>
            <person name="Wu L."/>
            <person name="Ma J."/>
        </authorList>
    </citation>
    <scope>NUCLEOTIDE SEQUENCE [LARGE SCALE GENOMIC DNA]</scope>
    <source>
        <strain evidence="3">JCM 17917</strain>
    </source>
</reference>
<dbReference type="Gene3D" id="1.20.1260.10">
    <property type="match status" value="2"/>
</dbReference>
<dbReference type="InterPro" id="IPR012347">
    <property type="entry name" value="Ferritin-like"/>
</dbReference>
<evidence type="ECO:0000259" key="1">
    <source>
        <dbReference type="Pfam" id="PF03713"/>
    </source>
</evidence>
<feature type="domain" description="DUF305" evidence="1">
    <location>
        <begin position="52"/>
        <end position="193"/>
    </location>
</feature>
<accession>A0ABP8FSZ7</accession>
<dbReference type="InterPro" id="IPR005183">
    <property type="entry name" value="DUF305_CopM-like"/>
</dbReference>
<evidence type="ECO:0000313" key="3">
    <source>
        <dbReference type="Proteomes" id="UP001501844"/>
    </source>
</evidence>
<name>A0ABP8FSZ7_9BACT</name>
<gene>
    <name evidence="2" type="ORF">GCM10023183_28100</name>
</gene>
<dbReference type="EMBL" id="BAABGX010000002">
    <property type="protein sequence ID" value="GAA4310311.1"/>
    <property type="molecule type" value="Genomic_DNA"/>
</dbReference>
<evidence type="ECO:0000313" key="2">
    <source>
        <dbReference type="EMBL" id="GAA4310311.1"/>
    </source>
</evidence>
<keyword evidence="3" id="KW-1185">Reference proteome</keyword>
<protein>
    <submittedName>
        <fullName evidence="2">DUF305 domain-containing protein</fullName>
    </submittedName>
</protein>
<dbReference type="PANTHER" id="PTHR36933:SF1">
    <property type="entry name" value="SLL0788 PROTEIN"/>
    <property type="match status" value="1"/>
</dbReference>
<organism evidence="2 3">
    <name type="scientific">Nibribacter koreensis</name>
    <dbReference type="NCBI Taxonomy" id="1084519"/>
    <lineage>
        <taxon>Bacteria</taxon>
        <taxon>Pseudomonadati</taxon>
        <taxon>Bacteroidota</taxon>
        <taxon>Cytophagia</taxon>
        <taxon>Cytophagales</taxon>
        <taxon>Hymenobacteraceae</taxon>
        <taxon>Nibribacter</taxon>
    </lineage>
</organism>
<proteinExistence type="predicted"/>
<dbReference type="Pfam" id="PF03713">
    <property type="entry name" value="DUF305"/>
    <property type="match status" value="1"/>
</dbReference>
<comment type="caution">
    <text evidence="2">The sequence shown here is derived from an EMBL/GenBank/DDBJ whole genome shotgun (WGS) entry which is preliminary data.</text>
</comment>
<sequence>MATFMVAGLLLTSCTEEDEGLKLQPHDESKMMAIMHTMMDGMHSMSMAEDPDVVFAKMMVMHHQGAINMANEELMSGDDPAIKAIATKIKADQQQEIADLQAFVTSYRPDQPASSKFNMELMNSMDKSSRQSDLQIINGDTDHDFAQLMIVHHQSAIENAYAVLEHGTSPMIKEMAHMMIDAQMAEIKEFQEWILKNQGSGMQGH</sequence>